<dbReference type="Proteomes" id="UP000092993">
    <property type="component" value="Unassembled WGS sequence"/>
</dbReference>
<evidence type="ECO:0000313" key="2">
    <source>
        <dbReference type="EMBL" id="OBZ74670.1"/>
    </source>
</evidence>
<feature type="compositionally biased region" description="Polar residues" evidence="1">
    <location>
        <begin position="1"/>
        <end position="11"/>
    </location>
</feature>
<protein>
    <submittedName>
        <fullName evidence="2">Uncharacterized protein</fullName>
    </submittedName>
</protein>
<sequence length="125" mass="14124">MGTSRFLQRSTDPLRCPRGRDSEKSIFGRGFLKHKRASVRLRSMQLRTPGQDNPNAIGHPLMICIAREICHMEVNLKSEELLFATGSDSIILFLTILSRTIIPPGYQDFGKSFGPHLVRLLSMQL</sequence>
<dbReference type="EMBL" id="LUGG01000005">
    <property type="protein sequence ID" value="OBZ74670.1"/>
    <property type="molecule type" value="Genomic_DNA"/>
</dbReference>
<proteinExistence type="predicted"/>
<evidence type="ECO:0000313" key="3">
    <source>
        <dbReference type="Proteomes" id="UP000092993"/>
    </source>
</evidence>
<dbReference type="AlphaFoldDB" id="A0A1C7MCQ9"/>
<accession>A0A1C7MCQ9</accession>
<organism evidence="2 3">
    <name type="scientific">Grifola frondosa</name>
    <name type="common">Maitake</name>
    <name type="synonym">Polyporus frondosus</name>
    <dbReference type="NCBI Taxonomy" id="5627"/>
    <lineage>
        <taxon>Eukaryota</taxon>
        <taxon>Fungi</taxon>
        <taxon>Dikarya</taxon>
        <taxon>Basidiomycota</taxon>
        <taxon>Agaricomycotina</taxon>
        <taxon>Agaricomycetes</taxon>
        <taxon>Polyporales</taxon>
        <taxon>Grifolaceae</taxon>
        <taxon>Grifola</taxon>
    </lineage>
</organism>
<evidence type="ECO:0000256" key="1">
    <source>
        <dbReference type="SAM" id="MobiDB-lite"/>
    </source>
</evidence>
<keyword evidence="3" id="KW-1185">Reference proteome</keyword>
<gene>
    <name evidence="2" type="ORF">A0H81_05054</name>
</gene>
<reference evidence="2 3" key="1">
    <citation type="submission" date="2016-03" db="EMBL/GenBank/DDBJ databases">
        <title>Whole genome sequencing of Grifola frondosa 9006-11.</title>
        <authorList>
            <person name="Min B."/>
            <person name="Park H."/>
            <person name="Kim J.-G."/>
            <person name="Cho H."/>
            <person name="Oh Y.-L."/>
            <person name="Kong W.-S."/>
            <person name="Choi I.-G."/>
        </authorList>
    </citation>
    <scope>NUCLEOTIDE SEQUENCE [LARGE SCALE GENOMIC DNA]</scope>
    <source>
        <strain evidence="2 3">9006-11</strain>
    </source>
</reference>
<feature type="region of interest" description="Disordered" evidence="1">
    <location>
        <begin position="1"/>
        <end position="20"/>
    </location>
</feature>
<comment type="caution">
    <text evidence="2">The sequence shown here is derived from an EMBL/GenBank/DDBJ whole genome shotgun (WGS) entry which is preliminary data.</text>
</comment>
<name>A0A1C7MCQ9_GRIFR</name>